<name>A0A1V4HMJ3_9BACL</name>
<organism evidence="3 4">
    <name type="scientific">Paenibacillus ferrarius</name>
    <dbReference type="NCBI Taxonomy" id="1469647"/>
    <lineage>
        <taxon>Bacteria</taxon>
        <taxon>Bacillati</taxon>
        <taxon>Bacillota</taxon>
        <taxon>Bacilli</taxon>
        <taxon>Bacillales</taxon>
        <taxon>Paenibacillaceae</taxon>
        <taxon>Paenibacillus</taxon>
    </lineage>
</organism>
<dbReference type="Proteomes" id="UP000190626">
    <property type="component" value="Unassembled WGS sequence"/>
</dbReference>
<dbReference type="InterPro" id="IPR007400">
    <property type="entry name" value="PrpF-like"/>
</dbReference>
<dbReference type="OrthoDB" id="9779763at2"/>
<comment type="caution">
    <text evidence="3">The sequence shown here is derived from an EMBL/GenBank/DDBJ whole genome shotgun (WGS) entry which is preliminary data.</text>
</comment>
<gene>
    <name evidence="3" type="ORF">BC351_21400</name>
</gene>
<evidence type="ECO:0008006" key="5">
    <source>
        <dbReference type="Google" id="ProtNLM"/>
    </source>
</evidence>
<protein>
    <recommendedName>
        <fullName evidence="5">Proline racemase</fullName>
    </recommendedName>
</protein>
<dbReference type="SUPFAM" id="SSF54506">
    <property type="entry name" value="Diaminopimelate epimerase-like"/>
    <property type="match status" value="2"/>
</dbReference>
<dbReference type="AlphaFoldDB" id="A0A1V4HMJ3"/>
<evidence type="ECO:0000256" key="2">
    <source>
        <dbReference type="ARBA" id="ARBA00023235"/>
    </source>
</evidence>
<dbReference type="STRING" id="1469647.BC351_21400"/>
<dbReference type="PANTHER" id="PTHR43709">
    <property type="entry name" value="ACONITATE ISOMERASE-RELATED"/>
    <property type="match status" value="1"/>
</dbReference>
<evidence type="ECO:0000313" key="4">
    <source>
        <dbReference type="Proteomes" id="UP000190626"/>
    </source>
</evidence>
<reference evidence="4" key="1">
    <citation type="submission" date="2016-07" db="EMBL/GenBank/DDBJ databases">
        <authorList>
            <person name="Florea S."/>
            <person name="Webb J.S."/>
            <person name="Jaromczyk J."/>
            <person name="Schardl C.L."/>
        </authorList>
    </citation>
    <scope>NUCLEOTIDE SEQUENCE [LARGE SCALE GENOMIC DNA]</scope>
    <source>
        <strain evidence="4">CY1</strain>
    </source>
</reference>
<dbReference type="Pfam" id="PF04303">
    <property type="entry name" value="PrpF"/>
    <property type="match status" value="1"/>
</dbReference>
<sequence>MLTYLAHAEGSVSSSIIIDGSELGTNPIDVIPVLHRIHTDLDDSQHPHGLISKFVVIRPSTHPMYDLSYWFFQLVPGNPVSFDYEGSCGHSILAAIQVAMKWGWVASASPGLRVRVYIENVGDSLVCEVDHAVRAGMNCTAHFIENQGTSLGSLLPSGQVRNYLQTSFGDIEVSIVSSGNSYVFVHAESLGIDSEEALFEAGAELLARLQEIRQAAALKLGWKPDGVFPKIAAVASYQPGSLSFRAISVPSWHPTIALTGAACVGAAASIKGSVVYGIVQASKSSTYRLNVRTKGGSTIISTSTTGPELDDYLLYNSISDKNVRLIGSLPLKKGAAREWELQSKVFA</sequence>
<evidence type="ECO:0000313" key="3">
    <source>
        <dbReference type="EMBL" id="OPH58901.1"/>
    </source>
</evidence>
<comment type="similarity">
    <text evidence="1">Belongs to the PrpF family.</text>
</comment>
<dbReference type="Gene3D" id="3.10.310.10">
    <property type="entry name" value="Diaminopimelate Epimerase, Chain A, domain 1"/>
    <property type="match status" value="2"/>
</dbReference>
<dbReference type="RefSeq" id="WP_158082034.1">
    <property type="nucleotide sequence ID" value="NZ_MBTG01000008.1"/>
</dbReference>
<proteinExistence type="inferred from homology"/>
<keyword evidence="2" id="KW-0413">Isomerase</keyword>
<dbReference type="GO" id="GO:0016853">
    <property type="term" value="F:isomerase activity"/>
    <property type="evidence" value="ECO:0007669"/>
    <property type="project" value="UniProtKB-KW"/>
</dbReference>
<dbReference type="PANTHER" id="PTHR43709:SF2">
    <property type="entry name" value="DUF453 DOMAIN PROTEIN (AFU_ORTHOLOGUE AFUA_6G00360)"/>
    <property type="match status" value="1"/>
</dbReference>
<dbReference type="EMBL" id="MBTG01000008">
    <property type="protein sequence ID" value="OPH58901.1"/>
    <property type="molecule type" value="Genomic_DNA"/>
</dbReference>
<keyword evidence="4" id="KW-1185">Reference proteome</keyword>
<accession>A0A1V4HMJ3</accession>
<evidence type="ECO:0000256" key="1">
    <source>
        <dbReference type="ARBA" id="ARBA00007673"/>
    </source>
</evidence>